<name>A0A835JPF1_9ROSI</name>
<proteinExistence type="predicted"/>
<keyword evidence="2" id="KW-1185">Reference proteome</keyword>
<dbReference type="OrthoDB" id="10636156at2759"/>
<evidence type="ECO:0000313" key="1">
    <source>
        <dbReference type="EMBL" id="KAF9673151.1"/>
    </source>
</evidence>
<dbReference type="Proteomes" id="UP000657918">
    <property type="component" value="Chromosome 11"/>
</dbReference>
<dbReference type="EMBL" id="JADGMS010000011">
    <property type="protein sequence ID" value="KAF9673151.1"/>
    <property type="molecule type" value="Genomic_DNA"/>
</dbReference>
<gene>
    <name evidence="1" type="ORF">SADUNF_Sadunf11G0118800</name>
</gene>
<reference evidence="1 2" key="1">
    <citation type="submission" date="2020-10" db="EMBL/GenBank/DDBJ databases">
        <title>Plant Genome Project.</title>
        <authorList>
            <person name="Zhang R.-G."/>
        </authorList>
    </citation>
    <scope>NUCLEOTIDE SEQUENCE [LARGE SCALE GENOMIC DNA]</scope>
    <source>
        <strain evidence="1">FAFU-HL-1</strain>
        <tissue evidence="1">Leaf</tissue>
    </source>
</reference>
<organism evidence="1 2">
    <name type="scientific">Salix dunnii</name>
    <dbReference type="NCBI Taxonomy" id="1413687"/>
    <lineage>
        <taxon>Eukaryota</taxon>
        <taxon>Viridiplantae</taxon>
        <taxon>Streptophyta</taxon>
        <taxon>Embryophyta</taxon>
        <taxon>Tracheophyta</taxon>
        <taxon>Spermatophyta</taxon>
        <taxon>Magnoliopsida</taxon>
        <taxon>eudicotyledons</taxon>
        <taxon>Gunneridae</taxon>
        <taxon>Pentapetalae</taxon>
        <taxon>rosids</taxon>
        <taxon>fabids</taxon>
        <taxon>Malpighiales</taxon>
        <taxon>Salicaceae</taxon>
        <taxon>Saliceae</taxon>
        <taxon>Salix</taxon>
    </lineage>
</organism>
<protein>
    <submittedName>
        <fullName evidence="1">Uncharacterized protein</fullName>
    </submittedName>
</protein>
<dbReference type="AlphaFoldDB" id="A0A835JPF1"/>
<comment type="caution">
    <text evidence="1">The sequence shown here is derived from an EMBL/GenBank/DDBJ whole genome shotgun (WGS) entry which is preliminary data.</text>
</comment>
<accession>A0A835JPF1</accession>
<sequence>MRELDFHDDSTFALIKSFPMFSPSSESQIQNHNLFYDMYINSIPTHNLTSPYLSHCFQNNIGNWSATLQSLLATGSTRPQTNTVTPSWSNIIQTIKAYKAFFSISPIPKFTDFTTDQAILILLSWFSSDSDNMEFLFSWQ</sequence>
<evidence type="ECO:0000313" key="2">
    <source>
        <dbReference type="Proteomes" id="UP000657918"/>
    </source>
</evidence>